<dbReference type="InterPro" id="IPR040072">
    <property type="entry name" value="Methyltransferase_A"/>
</dbReference>
<name>A0A6J5RHM5_9CAUD</name>
<evidence type="ECO:0000256" key="6">
    <source>
        <dbReference type="ARBA" id="ARBA00023014"/>
    </source>
</evidence>
<dbReference type="InterPro" id="IPR058240">
    <property type="entry name" value="rSAM_sf"/>
</dbReference>
<dbReference type="PANTHER" id="PTHR30544:SF5">
    <property type="entry name" value="RADICAL SAM CORE DOMAIN-CONTAINING PROTEIN"/>
    <property type="match status" value="1"/>
</dbReference>
<keyword evidence="2" id="KW-0004">4Fe-4S</keyword>
<comment type="cofactor">
    <cofactor evidence="1">
        <name>[4Fe-4S] cluster</name>
        <dbReference type="ChEBI" id="CHEBI:49883"/>
    </cofactor>
</comment>
<accession>A0A6J5RHM5</accession>
<dbReference type="InterPro" id="IPR007197">
    <property type="entry name" value="rSAM"/>
</dbReference>
<keyword evidence="3" id="KW-0949">S-adenosyl-L-methionine</keyword>
<keyword evidence="6" id="KW-0411">Iron-sulfur</keyword>
<dbReference type="SUPFAM" id="SSF102114">
    <property type="entry name" value="Radical SAM enzymes"/>
    <property type="match status" value="1"/>
</dbReference>
<dbReference type="GO" id="GO:0046872">
    <property type="term" value="F:metal ion binding"/>
    <property type="evidence" value="ECO:0007669"/>
    <property type="project" value="UniProtKB-KW"/>
</dbReference>
<dbReference type="SFLD" id="SFLDS00029">
    <property type="entry name" value="Radical_SAM"/>
    <property type="match status" value="1"/>
</dbReference>
<dbReference type="PANTHER" id="PTHR30544">
    <property type="entry name" value="23S RRNA METHYLTRANSFERASE"/>
    <property type="match status" value="1"/>
</dbReference>
<keyword evidence="4" id="KW-0479">Metal-binding</keyword>
<keyword evidence="5" id="KW-0408">Iron</keyword>
<dbReference type="GO" id="GO:0051539">
    <property type="term" value="F:4 iron, 4 sulfur cluster binding"/>
    <property type="evidence" value="ECO:0007669"/>
    <property type="project" value="UniProtKB-KW"/>
</dbReference>
<keyword evidence="8" id="KW-0489">Methyltransferase</keyword>
<evidence type="ECO:0000256" key="2">
    <source>
        <dbReference type="ARBA" id="ARBA00022485"/>
    </source>
</evidence>
<evidence type="ECO:0000259" key="7">
    <source>
        <dbReference type="PROSITE" id="PS51918"/>
    </source>
</evidence>
<proteinExistence type="predicted"/>
<sequence length="261" mass="29618">MKKVNFKNFANGSVYALETDDGFPVEVTDTFLPYYTKDAVGRHQNALSDSNFGDRTERWMIGVSCMSGCPVRCKFCATGQLKRWRSLAAQEIVDQVEFILSQNPNYAFGKAKEHKINYTRMGEPFLNIDAVKEAIKIIDLKYPGTHHYISTIGTKDADFSWIKDNVTLQVSLHSLDENRRNELIPIKKKMSIEELGKIRTSSNLKTTVNLTLVDEDDFDIEKLRRNFDPQSFFIKLSPINPNPTSDNNHMGSGVIDGINIV</sequence>
<evidence type="ECO:0000256" key="5">
    <source>
        <dbReference type="ARBA" id="ARBA00023004"/>
    </source>
</evidence>
<protein>
    <submittedName>
        <fullName evidence="8">Ribosomal RNA large subunit methyltransferase N</fullName>
    </submittedName>
</protein>
<dbReference type="CDD" id="cd01335">
    <property type="entry name" value="Radical_SAM"/>
    <property type="match status" value="1"/>
</dbReference>
<dbReference type="PROSITE" id="PS51918">
    <property type="entry name" value="RADICAL_SAM"/>
    <property type="match status" value="1"/>
</dbReference>
<feature type="domain" description="Radical SAM core" evidence="7">
    <location>
        <begin position="55"/>
        <end position="261"/>
    </location>
</feature>
<dbReference type="InterPro" id="IPR013785">
    <property type="entry name" value="Aldolase_TIM"/>
</dbReference>
<evidence type="ECO:0000256" key="3">
    <source>
        <dbReference type="ARBA" id="ARBA00022691"/>
    </source>
</evidence>
<reference evidence="8" key="1">
    <citation type="submission" date="2020-05" db="EMBL/GenBank/DDBJ databases">
        <authorList>
            <person name="Chiriac C."/>
            <person name="Salcher M."/>
            <person name="Ghai R."/>
            <person name="Kavagutti S V."/>
        </authorList>
    </citation>
    <scope>NUCLEOTIDE SEQUENCE</scope>
</reference>
<dbReference type="GO" id="GO:0008168">
    <property type="term" value="F:methyltransferase activity"/>
    <property type="evidence" value="ECO:0007669"/>
    <property type="project" value="UniProtKB-KW"/>
</dbReference>
<dbReference type="Pfam" id="PF04055">
    <property type="entry name" value="Radical_SAM"/>
    <property type="match status" value="1"/>
</dbReference>
<keyword evidence="8" id="KW-0808">Transferase</keyword>
<evidence type="ECO:0000256" key="4">
    <source>
        <dbReference type="ARBA" id="ARBA00022723"/>
    </source>
</evidence>
<evidence type="ECO:0000256" key="1">
    <source>
        <dbReference type="ARBA" id="ARBA00001966"/>
    </source>
</evidence>
<dbReference type="Gene3D" id="3.20.20.70">
    <property type="entry name" value="Aldolase class I"/>
    <property type="match status" value="1"/>
</dbReference>
<evidence type="ECO:0000313" key="8">
    <source>
        <dbReference type="EMBL" id="CAB4196893.1"/>
    </source>
</evidence>
<dbReference type="GO" id="GO:0070475">
    <property type="term" value="P:rRNA base methylation"/>
    <property type="evidence" value="ECO:0007669"/>
    <property type="project" value="TreeGrafter"/>
</dbReference>
<dbReference type="GO" id="GO:0030488">
    <property type="term" value="P:tRNA methylation"/>
    <property type="evidence" value="ECO:0007669"/>
    <property type="project" value="TreeGrafter"/>
</dbReference>
<organism evidence="8">
    <name type="scientific">uncultured Caudovirales phage</name>
    <dbReference type="NCBI Taxonomy" id="2100421"/>
    <lineage>
        <taxon>Viruses</taxon>
        <taxon>Duplodnaviria</taxon>
        <taxon>Heunggongvirae</taxon>
        <taxon>Uroviricota</taxon>
        <taxon>Caudoviricetes</taxon>
        <taxon>Peduoviridae</taxon>
        <taxon>Maltschvirus</taxon>
        <taxon>Maltschvirus maltsch</taxon>
    </lineage>
</organism>
<gene>
    <name evidence="8" type="ORF">UFOVP1290_413</name>
</gene>
<dbReference type="EMBL" id="LR797252">
    <property type="protein sequence ID" value="CAB4196893.1"/>
    <property type="molecule type" value="Genomic_DNA"/>
</dbReference>